<reference evidence="5" key="1">
    <citation type="submission" date="2025-08" db="UniProtKB">
        <authorList>
            <consortium name="RefSeq"/>
        </authorList>
    </citation>
    <scope>IDENTIFICATION</scope>
</reference>
<dbReference type="InterPro" id="IPR002018">
    <property type="entry name" value="CarbesteraseB"/>
</dbReference>
<dbReference type="Proteomes" id="UP000695007">
    <property type="component" value="Unplaced"/>
</dbReference>
<gene>
    <name evidence="5" type="primary">LOC105367446</name>
</gene>
<feature type="domain" description="Carboxylesterase type B" evidence="3">
    <location>
        <begin position="51"/>
        <end position="587"/>
    </location>
</feature>
<proteinExistence type="predicted"/>
<keyword evidence="4" id="KW-1185">Reference proteome</keyword>
<dbReference type="InterPro" id="IPR019819">
    <property type="entry name" value="Carboxylesterase_B_CS"/>
</dbReference>
<dbReference type="KEGG" id="csol:105367446"/>
<feature type="chain" id="PRO_5042612114" evidence="2">
    <location>
        <begin position="17"/>
        <end position="704"/>
    </location>
</feature>
<keyword evidence="1" id="KW-0325">Glycoprotein</keyword>
<evidence type="ECO:0000313" key="4">
    <source>
        <dbReference type="Proteomes" id="UP000695007"/>
    </source>
</evidence>
<dbReference type="InterPro" id="IPR029058">
    <property type="entry name" value="AB_hydrolase_fold"/>
</dbReference>
<dbReference type="RefSeq" id="XP_011504456.1">
    <property type="nucleotide sequence ID" value="XM_011506154.1"/>
</dbReference>
<dbReference type="SUPFAM" id="SSF53474">
    <property type="entry name" value="alpha/beta-Hydrolases"/>
    <property type="match status" value="1"/>
</dbReference>
<dbReference type="PANTHER" id="PTHR11559">
    <property type="entry name" value="CARBOXYLESTERASE"/>
    <property type="match status" value="1"/>
</dbReference>
<dbReference type="AlphaFoldDB" id="A0AAJ6YU79"/>
<accession>A0AAJ6YU79</accession>
<dbReference type="PROSITE" id="PS00941">
    <property type="entry name" value="CARBOXYLESTERASE_B_2"/>
    <property type="match status" value="1"/>
</dbReference>
<dbReference type="InterPro" id="IPR050309">
    <property type="entry name" value="Type-B_Carboxylest/Lipase"/>
</dbReference>
<organism evidence="4 5">
    <name type="scientific">Ceratosolen solmsi marchali</name>
    <dbReference type="NCBI Taxonomy" id="326594"/>
    <lineage>
        <taxon>Eukaryota</taxon>
        <taxon>Metazoa</taxon>
        <taxon>Ecdysozoa</taxon>
        <taxon>Arthropoda</taxon>
        <taxon>Hexapoda</taxon>
        <taxon>Insecta</taxon>
        <taxon>Pterygota</taxon>
        <taxon>Neoptera</taxon>
        <taxon>Endopterygota</taxon>
        <taxon>Hymenoptera</taxon>
        <taxon>Apocrita</taxon>
        <taxon>Proctotrupomorpha</taxon>
        <taxon>Chalcidoidea</taxon>
        <taxon>Agaonidae</taxon>
        <taxon>Agaoninae</taxon>
        <taxon>Ceratosolen</taxon>
    </lineage>
</organism>
<keyword evidence="2" id="KW-0732">Signal</keyword>
<evidence type="ECO:0000256" key="2">
    <source>
        <dbReference type="SAM" id="SignalP"/>
    </source>
</evidence>
<protein>
    <submittedName>
        <fullName evidence="5">Carboxylesterase 4A</fullName>
    </submittedName>
</protein>
<evidence type="ECO:0000259" key="3">
    <source>
        <dbReference type="Pfam" id="PF00135"/>
    </source>
</evidence>
<dbReference type="GeneID" id="105367446"/>
<name>A0AAJ6YU79_9HYME</name>
<feature type="signal peptide" evidence="2">
    <location>
        <begin position="1"/>
        <end position="16"/>
    </location>
</feature>
<sequence>MSSRLILLVTVLAVAAECSHRRQKRIVGGTEAPVPPVDDPVVFVTKQEREARVYGLRDHLTGYYMFRGIRFAEPPVGIRRFQRPVPMFLDGDVNATDWGAPCLQPDVNGALVGSEDCLFLNVFTPALPDATDGYPVFIWIHGGGFRRGAATQYEMRNLVNKNTIVVSIQYRLGSLGFLCTNSKDLSGNNGLFDMILATEWVRDYIEFFGGNNKNIIAFGQGSGASAAYFLGMSKFGRGYYNGIVAMSGTPVSRSAVDRQPRVASRSMATSTNCPDNDTLEMVRCLRELPASQLIEQDSKQETSAKETNNFVDDLSILLNPGPVVEGKNDLRSLPNFVTQEPEDSLAEDNIPDIPLLTGVVKDETGGAVHGPFKNKITQMLKSVPDFLTKILVPSLQKVVPVIGNVTQQFVPAAFTKYLNPIQSDNNNAKIINAVEKVSQALNDAIFNVPAFLTVRNWSKKRKAFLYSFDHDSKKGFGKDFLDGLPIIGNSAQTGKTSHGDDLGYIFEPNNIFGKPLPKNDNFNEEDERVKEIFTDLIVNFAKTGNVSVNAKSKDGNFLPLSLPSFFGDGDDNTFLSIKANPKISKQFKFCEMGLWTGINERFTSAVCSLFHVDLKNPLKTVHKTLMSISKEPIIPKVGKVVDLLDMDGIPNKVIPTPKILDIPKTLPNPQPNKKIEKVIPNLKKTTDVMKVPLGIPKNPISLFG</sequence>
<dbReference type="Pfam" id="PF00135">
    <property type="entry name" value="COesterase"/>
    <property type="match status" value="1"/>
</dbReference>
<evidence type="ECO:0000256" key="1">
    <source>
        <dbReference type="ARBA" id="ARBA00023180"/>
    </source>
</evidence>
<evidence type="ECO:0000313" key="5">
    <source>
        <dbReference type="RefSeq" id="XP_011504456.1"/>
    </source>
</evidence>
<dbReference type="Gene3D" id="3.40.50.1820">
    <property type="entry name" value="alpha/beta hydrolase"/>
    <property type="match status" value="1"/>
</dbReference>